<organism evidence="1 2">
    <name type="scientific">Leucobacter ruminantium</name>
    <dbReference type="NCBI Taxonomy" id="1289170"/>
    <lineage>
        <taxon>Bacteria</taxon>
        <taxon>Bacillati</taxon>
        <taxon>Actinomycetota</taxon>
        <taxon>Actinomycetes</taxon>
        <taxon>Micrococcales</taxon>
        <taxon>Microbacteriaceae</taxon>
        <taxon>Leucobacter</taxon>
    </lineage>
</organism>
<evidence type="ECO:0000313" key="2">
    <source>
        <dbReference type="Proteomes" id="UP000664398"/>
    </source>
</evidence>
<comment type="caution">
    <text evidence="1">The sequence shown here is derived from an EMBL/GenBank/DDBJ whole genome shotgun (WGS) entry which is preliminary data.</text>
</comment>
<dbReference type="Proteomes" id="UP000664398">
    <property type="component" value="Unassembled WGS sequence"/>
</dbReference>
<reference evidence="1" key="1">
    <citation type="submission" date="2021-03" db="EMBL/GenBank/DDBJ databases">
        <title>Leucobacter chromiisoli sp. nov., isolated from chromium-containing soil of chemical plant.</title>
        <authorList>
            <person name="Xu Z."/>
        </authorList>
    </citation>
    <scope>NUCLEOTIDE SEQUENCE</scope>
    <source>
        <strain evidence="1">A2</strain>
    </source>
</reference>
<evidence type="ECO:0008006" key="3">
    <source>
        <dbReference type="Google" id="ProtNLM"/>
    </source>
</evidence>
<gene>
    <name evidence="1" type="ORF">J4H91_00430</name>
</gene>
<keyword evidence="2" id="KW-1185">Reference proteome</keyword>
<protein>
    <recommendedName>
        <fullName evidence="3">RidA family protein</fullName>
    </recommendedName>
</protein>
<dbReference type="GO" id="GO:0005829">
    <property type="term" value="C:cytosol"/>
    <property type="evidence" value="ECO:0007669"/>
    <property type="project" value="TreeGrafter"/>
</dbReference>
<dbReference type="Gene3D" id="3.30.1330.40">
    <property type="entry name" value="RutC-like"/>
    <property type="match status" value="1"/>
</dbReference>
<name>A0A939LT04_9MICO</name>
<evidence type="ECO:0000313" key="1">
    <source>
        <dbReference type="EMBL" id="MBO1803786.1"/>
    </source>
</evidence>
<dbReference type="RefSeq" id="WP_208044275.1">
    <property type="nucleotide sequence ID" value="NZ_JAGDYL010000001.1"/>
</dbReference>
<dbReference type="InterPro" id="IPR006175">
    <property type="entry name" value="YjgF/YER057c/UK114"/>
</dbReference>
<dbReference type="AlphaFoldDB" id="A0A939LT04"/>
<dbReference type="EMBL" id="JAGDYL010000001">
    <property type="protein sequence ID" value="MBO1803786.1"/>
    <property type="molecule type" value="Genomic_DNA"/>
</dbReference>
<dbReference type="PANTHER" id="PTHR11803:SF39">
    <property type="entry name" value="2-IMINOBUTANOATE_2-IMINOPROPANOATE DEAMINASE"/>
    <property type="match status" value="1"/>
</dbReference>
<dbReference type="GO" id="GO:0019239">
    <property type="term" value="F:deaminase activity"/>
    <property type="evidence" value="ECO:0007669"/>
    <property type="project" value="TreeGrafter"/>
</dbReference>
<accession>A0A939LT04</accession>
<dbReference type="SUPFAM" id="SSF55298">
    <property type="entry name" value="YjgF-like"/>
    <property type="match status" value="1"/>
</dbReference>
<dbReference type="InterPro" id="IPR035959">
    <property type="entry name" value="RutC-like_sf"/>
</dbReference>
<dbReference type="PANTHER" id="PTHR11803">
    <property type="entry name" value="2-IMINOBUTANOATE/2-IMINOPROPANOATE DEAMINASE RIDA"/>
    <property type="match status" value="1"/>
</dbReference>
<dbReference type="Pfam" id="PF01042">
    <property type="entry name" value="Ribonuc_L-PSP"/>
    <property type="match status" value="1"/>
</dbReference>
<proteinExistence type="predicted"/>
<sequence length="139" mass="15038">MSSTGRNARRVERLGFGMPWEESHGYSQAFRVGDEIRISGQMPHDDAGELVGAGDPEAQAAAVFANLDRVLRSYGASRTQVVETKIYAVDLAANFGAISRAHHAFFGDHWPASSAFGVTELVLPGQLYEVTATVRTDLV</sequence>